<dbReference type="RefSeq" id="WP_108685878.1">
    <property type="nucleotide sequence ID" value="NZ_QCYK01000001.1"/>
</dbReference>
<dbReference type="InterPro" id="IPR000073">
    <property type="entry name" value="AB_hydrolase_1"/>
</dbReference>
<dbReference type="EMBL" id="QCYK01000001">
    <property type="protein sequence ID" value="PUZ29239.1"/>
    <property type="molecule type" value="Genomic_DNA"/>
</dbReference>
<dbReference type="InterPro" id="IPR029058">
    <property type="entry name" value="AB_hydrolase_fold"/>
</dbReference>
<sequence length="271" mass="30007">MWKNINQNKAKGAYWDEGQGEVVVLLHGFPENNEIWARQTGWLAQHFRVLVPDLPGSGRSPISIPLTIDSMAAFVEAILQQEHISSAVIIGHSMGGYVGLALAALQPALVKGLGLFHSTALADTEEKKEARRKSIKIMEQYGSEAFVRQALPAMFSAATRATHPELVEDYIRMGAQCRKETLIAYYEAMIGRPDRTAVLQQAGFPVLFIMGRDDTAVPLQTIWSQVIMPGTSNIQVLNETGHLGMWEQADVSNQVLYEFITFSSQLHLSRA</sequence>
<dbReference type="SUPFAM" id="SSF53474">
    <property type="entry name" value="alpha/beta-Hydrolases"/>
    <property type="match status" value="1"/>
</dbReference>
<evidence type="ECO:0000313" key="3">
    <source>
        <dbReference type="Proteomes" id="UP000244450"/>
    </source>
</evidence>
<dbReference type="GO" id="GO:0016787">
    <property type="term" value="F:hydrolase activity"/>
    <property type="evidence" value="ECO:0007669"/>
    <property type="project" value="UniProtKB-KW"/>
</dbReference>
<dbReference type="PRINTS" id="PR00111">
    <property type="entry name" value="ABHYDROLASE"/>
</dbReference>
<evidence type="ECO:0000313" key="2">
    <source>
        <dbReference type="EMBL" id="PUZ29239.1"/>
    </source>
</evidence>
<gene>
    <name evidence="2" type="ORF">DCC81_07180</name>
</gene>
<protein>
    <submittedName>
        <fullName evidence="2">Alpha/beta hydrolase</fullName>
    </submittedName>
</protein>
<accession>A0A2T7BNK9</accession>
<name>A0A2T7BNK9_9BACT</name>
<dbReference type="OrthoDB" id="252464at2"/>
<dbReference type="Proteomes" id="UP000244450">
    <property type="component" value="Unassembled WGS sequence"/>
</dbReference>
<keyword evidence="2" id="KW-0378">Hydrolase</keyword>
<dbReference type="InterPro" id="IPR050266">
    <property type="entry name" value="AB_hydrolase_sf"/>
</dbReference>
<dbReference type="Gene3D" id="3.40.50.1820">
    <property type="entry name" value="alpha/beta hydrolase"/>
    <property type="match status" value="1"/>
</dbReference>
<proteinExistence type="predicted"/>
<dbReference type="AlphaFoldDB" id="A0A2T7BNK9"/>
<reference evidence="2 3" key="1">
    <citation type="submission" date="2018-04" db="EMBL/GenBank/DDBJ databases">
        <title>Chitinophaga fuyangensis sp. nov., isolated from soil in a chemical factory.</title>
        <authorList>
            <person name="Chen K."/>
        </authorList>
    </citation>
    <scope>NUCLEOTIDE SEQUENCE [LARGE SCALE GENOMIC DNA]</scope>
    <source>
        <strain evidence="2 3">LY-1</strain>
    </source>
</reference>
<dbReference type="InterPro" id="IPR000639">
    <property type="entry name" value="Epox_hydrolase-like"/>
</dbReference>
<dbReference type="Pfam" id="PF00561">
    <property type="entry name" value="Abhydrolase_1"/>
    <property type="match status" value="1"/>
</dbReference>
<dbReference type="PRINTS" id="PR00412">
    <property type="entry name" value="EPOXHYDRLASE"/>
</dbReference>
<organism evidence="2 3">
    <name type="scientific">Chitinophaga parva</name>
    <dbReference type="NCBI Taxonomy" id="2169414"/>
    <lineage>
        <taxon>Bacteria</taxon>
        <taxon>Pseudomonadati</taxon>
        <taxon>Bacteroidota</taxon>
        <taxon>Chitinophagia</taxon>
        <taxon>Chitinophagales</taxon>
        <taxon>Chitinophagaceae</taxon>
        <taxon>Chitinophaga</taxon>
    </lineage>
</organism>
<comment type="caution">
    <text evidence="2">The sequence shown here is derived from an EMBL/GenBank/DDBJ whole genome shotgun (WGS) entry which is preliminary data.</text>
</comment>
<keyword evidence="3" id="KW-1185">Reference proteome</keyword>
<dbReference type="PANTHER" id="PTHR43798">
    <property type="entry name" value="MONOACYLGLYCEROL LIPASE"/>
    <property type="match status" value="1"/>
</dbReference>
<evidence type="ECO:0000259" key="1">
    <source>
        <dbReference type="Pfam" id="PF00561"/>
    </source>
</evidence>
<feature type="domain" description="AB hydrolase-1" evidence="1">
    <location>
        <begin position="22"/>
        <end position="246"/>
    </location>
</feature>